<dbReference type="InterPro" id="IPR015637">
    <property type="entry name" value="MUG/TDG"/>
</dbReference>
<accession>A0A4R3ZVJ8</accession>
<dbReference type="Gene3D" id="3.40.470.10">
    <property type="entry name" value="Uracil-DNA glycosylase-like domain"/>
    <property type="match status" value="1"/>
</dbReference>
<evidence type="ECO:0000256" key="1">
    <source>
        <dbReference type="ARBA" id="ARBA00022763"/>
    </source>
</evidence>
<feature type="domain" description="Uracil-DNA glycosylase-like" evidence="4">
    <location>
        <begin position="38"/>
        <end position="204"/>
    </location>
</feature>
<dbReference type="CDD" id="cd10028">
    <property type="entry name" value="UDG-F2_TDG_MUG"/>
    <property type="match status" value="1"/>
</dbReference>
<dbReference type="RefSeq" id="WP_007631365.1">
    <property type="nucleotide sequence ID" value="NZ_CP143053.1"/>
</dbReference>
<evidence type="ECO:0000259" key="4">
    <source>
        <dbReference type="SMART" id="SM00986"/>
    </source>
</evidence>
<dbReference type="GeneID" id="89530990"/>
<keyword evidence="3" id="KW-0234">DNA repair</keyword>
<dbReference type="AlphaFoldDB" id="A0A4R3ZVJ8"/>
<dbReference type="PANTHER" id="PTHR12159">
    <property type="entry name" value="G/T AND G/U MISMATCH-SPECIFIC DNA GLYCOSYLASE"/>
    <property type="match status" value="1"/>
</dbReference>
<evidence type="ECO:0000256" key="3">
    <source>
        <dbReference type="ARBA" id="ARBA00023204"/>
    </source>
</evidence>
<dbReference type="GO" id="GO:0004844">
    <property type="term" value="F:uracil DNA N-glycosylase activity"/>
    <property type="evidence" value="ECO:0007669"/>
    <property type="project" value="TreeGrafter"/>
</dbReference>
<organism evidence="5 6">
    <name type="scientific">Dietzia cinnamea</name>
    <dbReference type="NCBI Taxonomy" id="321318"/>
    <lineage>
        <taxon>Bacteria</taxon>
        <taxon>Bacillati</taxon>
        <taxon>Actinomycetota</taxon>
        <taxon>Actinomycetes</taxon>
        <taxon>Mycobacteriales</taxon>
        <taxon>Dietziaceae</taxon>
        <taxon>Dietzia</taxon>
    </lineage>
</organism>
<evidence type="ECO:0000313" key="6">
    <source>
        <dbReference type="Proteomes" id="UP000295805"/>
    </source>
</evidence>
<keyword evidence="1" id="KW-0227">DNA damage</keyword>
<gene>
    <name evidence="5" type="ORF">EDD19_10666</name>
</gene>
<evidence type="ECO:0000313" key="5">
    <source>
        <dbReference type="EMBL" id="TCW24610.1"/>
    </source>
</evidence>
<sequence>MGVRGRPRRPAPLRGRRPTKQDLAAFADLQEDGVDDVLPADPGALRLLIVGINPGLWTAAVNAPFARPGNRFWPSLHRAGLTDDLVDATTGLSDADEEKLLAAGIGITNLVGRATARADELSREELREGGARLAERAGTLRPGVVAIVGITAFRAAFSRPGATTGRQDGTTLPGWPEDVELWVVPQPSGLNAHETVDSLAEYWRQVWAAVQARAPHPGRVDGGAPAES</sequence>
<name>A0A4R3ZVJ8_9ACTN</name>
<reference evidence="5 6" key="1">
    <citation type="submission" date="2019-03" db="EMBL/GenBank/DDBJ databases">
        <title>Root nodule microbial communities of legume samples collected from USA, Mexico and Botswana.</title>
        <authorList>
            <person name="Hirsch A."/>
        </authorList>
    </citation>
    <scope>NUCLEOTIDE SEQUENCE [LARGE SCALE GENOMIC DNA]</scope>
    <source>
        <strain evidence="5 6">55</strain>
    </source>
</reference>
<keyword evidence="2" id="KW-0378">Hydrolase</keyword>
<dbReference type="GO" id="GO:0008263">
    <property type="term" value="F:pyrimidine-specific mismatch base pair DNA N-glycosylase activity"/>
    <property type="evidence" value="ECO:0007669"/>
    <property type="project" value="TreeGrafter"/>
</dbReference>
<evidence type="ECO:0000256" key="2">
    <source>
        <dbReference type="ARBA" id="ARBA00022801"/>
    </source>
</evidence>
<dbReference type="SMART" id="SM00986">
    <property type="entry name" value="UDG"/>
    <property type="match status" value="1"/>
</dbReference>
<dbReference type="SUPFAM" id="SSF52141">
    <property type="entry name" value="Uracil-DNA glycosylase-like"/>
    <property type="match status" value="1"/>
</dbReference>
<dbReference type="GO" id="GO:0006285">
    <property type="term" value="P:base-excision repair, AP site formation"/>
    <property type="evidence" value="ECO:0007669"/>
    <property type="project" value="InterPro"/>
</dbReference>
<proteinExistence type="predicted"/>
<dbReference type="InterPro" id="IPR036895">
    <property type="entry name" value="Uracil-DNA_glycosylase-like_sf"/>
</dbReference>
<dbReference type="Proteomes" id="UP000295805">
    <property type="component" value="Unassembled WGS sequence"/>
</dbReference>
<dbReference type="Pfam" id="PF03167">
    <property type="entry name" value="UDG"/>
    <property type="match status" value="1"/>
</dbReference>
<dbReference type="SMART" id="SM00987">
    <property type="entry name" value="UreE_C"/>
    <property type="match status" value="1"/>
</dbReference>
<dbReference type="InterPro" id="IPR005122">
    <property type="entry name" value="Uracil-DNA_glycosylase-like"/>
</dbReference>
<dbReference type="EMBL" id="SMCX01000006">
    <property type="protein sequence ID" value="TCW24610.1"/>
    <property type="molecule type" value="Genomic_DNA"/>
</dbReference>
<protein>
    <submittedName>
        <fullName evidence="5">G/U mismatch-specific uracil-DNA glycosylase</fullName>
    </submittedName>
</protein>
<dbReference type="PANTHER" id="PTHR12159:SF9">
    <property type="entry name" value="G_T MISMATCH-SPECIFIC THYMINE DNA GLYCOSYLASE"/>
    <property type="match status" value="1"/>
</dbReference>
<comment type="caution">
    <text evidence="5">The sequence shown here is derived from an EMBL/GenBank/DDBJ whole genome shotgun (WGS) entry which is preliminary data.</text>
</comment>